<proteinExistence type="predicted"/>
<comment type="caution">
    <text evidence="1">The sequence shown here is derived from an EMBL/GenBank/DDBJ whole genome shotgun (WGS) entry which is preliminary data.</text>
</comment>
<reference evidence="1 2" key="1">
    <citation type="journal article" date="2019" name="Commun. Biol.">
        <title>The bagworm genome reveals a unique fibroin gene that provides high tensile strength.</title>
        <authorList>
            <person name="Kono N."/>
            <person name="Nakamura H."/>
            <person name="Ohtoshi R."/>
            <person name="Tomita M."/>
            <person name="Numata K."/>
            <person name="Arakawa K."/>
        </authorList>
    </citation>
    <scope>NUCLEOTIDE SEQUENCE [LARGE SCALE GENOMIC DNA]</scope>
</reference>
<protein>
    <submittedName>
        <fullName evidence="1">Uncharacterized protein</fullName>
    </submittedName>
</protein>
<evidence type="ECO:0000313" key="2">
    <source>
        <dbReference type="Proteomes" id="UP000299102"/>
    </source>
</evidence>
<organism evidence="1 2">
    <name type="scientific">Eumeta variegata</name>
    <name type="common">Bagworm moth</name>
    <name type="synonym">Eumeta japonica</name>
    <dbReference type="NCBI Taxonomy" id="151549"/>
    <lineage>
        <taxon>Eukaryota</taxon>
        <taxon>Metazoa</taxon>
        <taxon>Ecdysozoa</taxon>
        <taxon>Arthropoda</taxon>
        <taxon>Hexapoda</taxon>
        <taxon>Insecta</taxon>
        <taxon>Pterygota</taxon>
        <taxon>Neoptera</taxon>
        <taxon>Endopterygota</taxon>
        <taxon>Lepidoptera</taxon>
        <taxon>Glossata</taxon>
        <taxon>Ditrysia</taxon>
        <taxon>Tineoidea</taxon>
        <taxon>Psychidae</taxon>
        <taxon>Oiketicinae</taxon>
        <taxon>Eumeta</taxon>
    </lineage>
</organism>
<keyword evidence="2" id="KW-1185">Reference proteome</keyword>
<dbReference type="EMBL" id="BGZK01000210">
    <property type="protein sequence ID" value="GBP28677.1"/>
    <property type="molecule type" value="Genomic_DNA"/>
</dbReference>
<dbReference type="AlphaFoldDB" id="A0A4C1URN4"/>
<accession>A0A4C1URN4</accession>
<gene>
    <name evidence="1" type="ORF">EVAR_19718_1</name>
</gene>
<name>A0A4C1URN4_EUMVA</name>
<dbReference type="Proteomes" id="UP000299102">
    <property type="component" value="Unassembled WGS sequence"/>
</dbReference>
<sequence length="130" mass="14859">MTDRHSFVVLMRREYASDWDASEDPMRFLCFGVYELEMAATKENTIASLQFQDRRQLCNADNCEPRLMFGNVELGSTPRPSLGRNDITDSDMMNDRATPAAAGAFLASRRDTVAIYWHTIQKYPLSMCAY</sequence>
<evidence type="ECO:0000313" key="1">
    <source>
        <dbReference type="EMBL" id="GBP28677.1"/>
    </source>
</evidence>